<dbReference type="InterPro" id="IPR022643">
    <property type="entry name" value="De-COase2_C"/>
</dbReference>
<keyword evidence="11" id="KW-1185">Reference proteome</keyword>
<evidence type="ECO:0000313" key="10">
    <source>
        <dbReference type="EMBL" id="WRP15890.1"/>
    </source>
</evidence>
<feature type="domain" description="Orn/DAP/Arg decarboxylase 2 N-terminal" evidence="9">
    <location>
        <begin position="43"/>
        <end position="299"/>
    </location>
</feature>
<evidence type="ECO:0000256" key="4">
    <source>
        <dbReference type="ARBA" id="ARBA00023239"/>
    </source>
</evidence>
<evidence type="ECO:0000256" key="7">
    <source>
        <dbReference type="RuleBase" id="RU003738"/>
    </source>
</evidence>
<dbReference type="GO" id="GO:0008836">
    <property type="term" value="F:diaminopimelate decarboxylase activity"/>
    <property type="evidence" value="ECO:0007669"/>
    <property type="project" value="UniProtKB-EC"/>
</dbReference>
<dbReference type="CDD" id="cd06828">
    <property type="entry name" value="PLPDE_III_DapDC"/>
    <property type="match status" value="1"/>
</dbReference>
<proteinExistence type="inferred from homology"/>
<evidence type="ECO:0000259" key="9">
    <source>
        <dbReference type="Pfam" id="PF02784"/>
    </source>
</evidence>
<comment type="similarity">
    <text evidence="5">Belongs to the Orn/Lys/Arg decarboxylase class-II family. LysA subfamily.</text>
</comment>
<feature type="binding site" evidence="5">
    <location>
        <position position="393"/>
    </location>
    <ligand>
        <name>substrate</name>
    </ligand>
</feature>
<keyword evidence="5" id="KW-0028">Amino-acid biosynthesis</keyword>
<dbReference type="PANTHER" id="PTHR43727">
    <property type="entry name" value="DIAMINOPIMELATE DECARBOXYLASE"/>
    <property type="match status" value="1"/>
</dbReference>
<dbReference type="HAMAP" id="MF_02120">
    <property type="entry name" value="LysA"/>
    <property type="match status" value="1"/>
</dbReference>
<dbReference type="EMBL" id="CP141614">
    <property type="protein sequence ID" value="WRP15890.1"/>
    <property type="molecule type" value="Genomic_DNA"/>
</dbReference>
<comment type="subunit">
    <text evidence="5">Homodimer.</text>
</comment>
<dbReference type="InterPro" id="IPR029066">
    <property type="entry name" value="PLP-binding_barrel"/>
</dbReference>
<evidence type="ECO:0000313" key="11">
    <source>
        <dbReference type="Proteomes" id="UP001333102"/>
    </source>
</evidence>
<feature type="modified residue" description="N6-(pyridoxal phosphate)lysine" evidence="5">
    <location>
        <position position="68"/>
    </location>
</feature>
<evidence type="ECO:0000256" key="2">
    <source>
        <dbReference type="ARBA" id="ARBA00022793"/>
    </source>
</evidence>
<accession>A0ABZ1BTX5</accession>
<dbReference type="Proteomes" id="UP001333102">
    <property type="component" value="Chromosome"/>
</dbReference>
<feature type="binding site" evidence="5">
    <location>
        <position position="332"/>
    </location>
    <ligand>
        <name>substrate</name>
    </ligand>
</feature>
<feature type="binding site" evidence="5">
    <location>
        <position position="336"/>
    </location>
    <ligand>
        <name>substrate</name>
    </ligand>
</feature>
<evidence type="ECO:0000259" key="8">
    <source>
        <dbReference type="Pfam" id="PF00278"/>
    </source>
</evidence>
<dbReference type="Gene3D" id="2.40.37.10">
    <property type="entry name" value="Lyase, Ornithine Decarboxylase, Chain A, domain 1"/>
    <property type="match status" value="1"/>
</dbReference>
<comment type="cofactor">
    <cofactor evidence="1 5 7">
        <name>pyridoxal 5'-phosphate</name>
        <dbReference type="ChEBI" id="CHEBI:597326"/>
    </cofactor>
</comment>
<sequence length="449" mass="47662">MELELPFDVDVNRDGHLSLGGCDALELAERWGTPLYVVDEQAVRQRCRRYRRALEALPGGGLAVYAAKAFWVGGMARIVAEEGLGADVSSETEVHLALAAGIPPERLVLHGNNKSPSEMELAVRVGVGRVVADSLWELERLGEAAARAGRPLGVLLRIQPGVRAGFHDAMQTGHESSKFGIPVEDGQARQAVVRVMGHPYLELRGYHVHIGSQILELEPYRQAARVVAGFAVQMARELGAPCAEIDMGGGLGARYVAGDRPPSIEALVETVGRVVADVFASAGLAAPALLVEPGRSIVAEAGTTLYRVGAIKRLASGQVVVAVDGGMSDNPRVALYGARYTAVLARDPRGRPEGRPVRIVGRLCESGDVLIEAAPLPSLASGDVLAVLTTGAYHLAMASNYNGLPRPAVVGVSEGRARLWVRRERWEEMTATDEVLARLAPTGPRTSGA</sequence>
<dbReference type="InterPro" id="IPR022644">
    <property type="entry name" value="De-COase2_N"/>
</dbReference>
<dbReference type="InterPro" id="IPR000183">
    <property type="entry name" value="Orn/DAP/Arg_de-COase"/>
</dbReference>
<dbReference type="SUPFAM" id="SSF50621">
    <property type="entry name" value="Alanine racemase C-terminal domain-like"/>
    <property type="match status" value="1"/>
</dbReference>
<feature type="binding site" evidence="5">
    <location>
        <position position="365"/>
    </location>
    <ligand>
        <name>substrate</name>
    </ligand>
</feature>
<feature type="domain" description="Orn/DAP/Arg decarboxylase 2 C-terminal" evidence="8">
    <location>
        <begin position="36"/>
        <end position="391"/>
    </location>
</feature>
<dbReference type="PRINTS" id="PR01179">
    <property type="entry name" value="ODADCRBXLASE"/>
</dbReference>
<dbReference type="InterPro" id="IPR002986">
    <property type="entry name" value="DAP_deCOOHase_LysA"/>
</dbReference>
<evidence type="ECO:0000256" key="5">
    <source>
        <dbReference type="HAMAP-Rule" id="MF_02120"/>
    </source>
</evidence>
<evidence type="ECO:0000256" key="6">
    <source>
        <dbReference type="NCBIfam" id="TIGR01048"/>
    </source>
</evidence>
<comment type="function">
    <text evidence="5">Specifically catalyzes the decarboxylation of meso-diaminopimelate (meso-DAP) to L-lysine.</text>
</comment>
<dbReference type="Pfam" id="PF02784">
    <property type="entry name" value="Orn_Arg_deC_N"/>
    <property type="match status" value="1"/>
</dbReference>
<organism evidence="10 11">
    <name type="scientific">Geochorda subterranea</name>
    <dbReference type="NCBI Taxonomy" id="3109564"/>
    <lineage>
        <taxon>Bacteria</taxon>
        <taxon>Bacillati</taxon>
        <taxon>Bacillota</taxon>
        <taxon>Limnochordia</taxon>
        <taxon>Limnochordales</taxon>
        <taxon>Geochordaceae</taxon>
        <taxon>Geochorda</taxon>
    </lineage>
</organism>
<dbReference type="InterPro" id="IPR022657">
    <property type="entry name" value="De-COase2_CS"/>
</dbReference>
<reference evidence="11" key="1">
    <citation type="submission" date="2023-12" db="EMBL/GenBank/DDBJ databases">
        <title>Novel isolates from deep terrestrial aquifers shed light on the physiology and ecology of the class Limnochordia.</title>
        <authorList>
            <person name="Karnachuk O.V."/>
            <person name="Lukina A.P."/>
            <person name="Avakyan M.R."/>
            <person name="Kadnikov V."/>
            <person name="Begmatov S."/>
            <person name="Beletsky A.V."/>
            <person name="Mardanov A.V."/>
            <person name="Ravin N.V."/>
        </authorList>
    </citation>
    <scope>NUCLEOTIDE SEQUENCE [LARGE SCALE GENOMIC DNA]</scope>
    <source>
        <strain evidence="11">LN</strain>
    </source>
</reference>
<feature type="binding site" evidence="5">
    <location>
        <position position="295"/>
    </location>
    <ligand>
        <name>substrate</name>
    </ligand>
</feature>
<protein>
    <recommendedName>
        <fullName evidence="5 6">Diaminopimelate decarboxylase</fullName>
        <shortName evidence="5">DAP decarboxylase</shortName>
        <shortName evidence="5">DAPDC</shortName>
        <ecNumber evidence="5 6">4.1.1.20</ecNumber>
    </recommendedName>
</protein>
<evidence type="ECO:0000256" key="1">
    <source>
        <dbReference type="ARBA" id="ARBA00001933"/>
    </source>
</evidence>
<dbReference type="SUPFAM" id="SSF51419">
    <property type="entry name" value="PLP-binding barrel"/>
    <property type="match status" value="1"/>
</dbReference>
<keyword evidence="4 5" id="KW-0456">Lyase</keyword>
<feature type="binding site" evidence="5">
    <location>
        <begin position="292"/>
        <end position="295"/>
    </location>
    <ligand>
        <name>pyridoxal 5'-phosphate</name>
        <dbReference type="ChEBI" id="CHEBI:597326"/>
    </ligand>
</feature>
<keyword evidence="2 5" id="KW-0210">Decarboxylase</keyword>
<dbReference type="InterPro" id="IPR022653">
    <property type="entry name" value="De-COase2_pyr-phos_BS"/>
</dbReference>
<keyword evidence="3 5" id="KW-0663">Pyridoxal phosphate</keyword>
<dbReference type="Pfam" id="PF00278">
    <property type="entry name" value="Orn_DAP_Arg_deC"/>
    <property type="match status" value="1"/>
</dbReference>
<dbReference type="EC" id="4.1.1.20" evidence="5 6"/>
<dbReference type="PROSITE" id="PS00878">
    <property type="entry name" value="ODR_DC_2_1"/>
    <property type="match status" value="1"/>
</dbReference>
<dbReference type="Gene3D" id="3.20.20.10">
    <property type="entry name" value="Alanine racemase"/>
    <property type="match status" value="1"/>
</dbReference>
<dbReference type="InterPro" id="IPR009006">
    <property type="entry name" value="Ala_racemase/Decarboxylase_C"/>
</dbReference>
<dbReference type="NCBIfam" id="TIGR01048">
    <property type="entry name" value="lysA"/>
    <property type="match status" value="1"/>
</dbReference>
<dbReference type="PANTHER" id="PTHR43727:SF2">
    <property type="entry name" value="GROUP IV DECARBOXYLASE"/>
    <property type="match status" value="1"/>
</dbReference>
<keyword evidence="5 7" id="KW-0457">Lysine biosynthesis</keyword>
<comment type="pathway">
    <text evidence="5 7">Amino-acid biosynthesis; L-lysine biosynthesis via DAP pathway; L-lysine from DL-2,6-diaminopimelate: step 1/1.</text>
</comment>
<dbReference type="PROSITE" id="PS00879">
    <property type="entry name" value="ODR_DC_2_2"/>
    <property type="match status" value="1"/>
</dbReference>
<dbReference type="RefSeq" id="WP_324670299.1">
    <property type="nucleotide sequence ID" value="NZ_CP141614.1"/>
</dbReference>
<comment type="catalytic activity">
    <reaction evidence="5 7">
        <text>meso-2,6-diaminopimelate + H(+) = L-lysine + CO2</text>
        <dbReference type="Rhea" id="RHEA:15101"/>
        <dbReference type="ChEBI" id="CHEBI:15378"/>
        <dbReference type="ChEBI" id="CHEBI:16526"/>
        <dbReference type="ChEBI" id="CHEBI:32551"/>
        <dbReference type="ChEBI" id="CHEBI:57791"/>
        <dbReference type="EC" id="4.1.1.20"/>
    </reaction>
</comment>
<name>A0ABZ1BTX5_9FIRM</name>
<feature type="binding site" evidence="5">
    <location>
        <position position="393"/>
    </location>
    <ligand>
        <name>pyridoxal 5'-phosphate</name>
        <dbReference type="ChEBI" id="CHEBI:597326"/>
    </ligand>
</feature>
<feature type="binding site" evidence="5">
    <location>
        <position position="250"/>
    </location>
    <ligand>
        <name>pyridoxal 5'-phosphate</name>
        <dbReference type="ChEBI" id="CHEBI:597326"/>
    </ligand>
</feature>
<evidence type="ECO:0000256" key="3">
    <source>
        <dbReference type="ARBA" id="ARBA00022898"/>
    </source>
</evidence>
<dbReference type="PRINTS" id="PR01181">
    <property type="entry name" value="DAPDCRBXLASE"/>
</dbReference>
<gene>
    <name evidence="5 10" type="primary">lysA</name>
    <name evidence="10" type="ORF">VLY81_06995</name>
</gene>